<evidence type="ECO:0000313" key="3">
    <source>
        <dbReference type="Proteomes" id="UP001592582"/>
    </source>
</evidence>
<reference evidence="2 3" key="1">
    <citation type="submission" date="2024-09" db="EMBL/GenBank/DDBJ databases">
        <authorList>
            <person name="Lee S.D."/>
        </authorList>
    </citation>
    <scope>NUCLEOTIDE SEQUENCE [LARGE SCALE GENOMIC DNA]</scope>
    <source>
        <strain evidence="2 3">N1-1</strain>
    </source>
</reference>
<dbReference type="InterPro" id="IPR008930">
    <property type="entry name" value="Terpenoid_cyclase/PrenylTrfase"/>
</dbReference>
<organism evidence="2 3">
    <name type="scientific">Streptacidiphilus alkalitolerans</name>
    <dbReference type="NCBI Taxonomy" id="3342712"/>
    <lineage>
        <taxon>Bacteria</taxon>
        <taxon>Bacillati</taxon>
        <taxon>Actinomycetota</taxon>
        <taxon>Actinomycetes</taxon>
        <taxon>Kitasatosporales</taxon>
        <taxon>Streptomycetaceae</taxon>
        <taxon>Streptacidiphilus</taxon>
    </lineage>
</organism>
<keyword evidence="3" id="KW-1185">Reference proteome</keyword>
<dbReference type="EMBL" id="JBHEZX010000008">
    <property type="protein sequence ID" value="MFC1411705.1"/>
    <property type="molecule type" value="Genomic_DNA"/>
</dbReference>
<dbReference type="Gene3D" id="1.50.10.20">
    <property type="match status" value="1"/>
</dbReference>
<dbReference type="RefSeq" id="WP_380511761.1">
    <property type="nucleotide sequence ID" value="NZ_JBHEZX010000008.1"/>
</dbReference>
<gene>
    <name evidence="2" type="ORF">ACEZDG_20785</name>
</gene>
<protein>
    <submittedName>
        <fullName evidence="2">Uncharacterized protein</fullName>
    </submittedName>
</protein>
<evidence type="ECO:0000256" key="1">
    <source>
        <dbReference type="SAM" id="MobiDB-lite"/>
    </source>
</evidence>
<sequence length="452" mass="47682">MAVRQLPPIPPTVVAPAVGQRDRSALVLLQLSRYGPLAAAYTVFQSLVGVLPDSLSGDAARYGLAGTAGLSAGALVLLSALLARSRAEQRNTAQPAPATGADRSPGSLAPLLRGTTEALLRSRSTVDDPQQGRLTGWAHFIEESESGQRPTAIGTAYGLHTVLTLGGADGLLETSGLVDTLWRLRLPDGGWAARTGTGVGRPEVTALVLGALSRAGADSAGIADGVAALERMTAPGEDPEGLSRTYVVTAVMRGLLRAMPRSPLLGRLRTELVAGAVPDPEHGGLLCWGHSLRTGTSSHYQSLPSPAHTAHAVLALSRTARVLGEEGRSRHALDQAVAWLVENDRFTPQTEHLRRPAIPPAVGVDHAMISHFTAAWVAKALMSAGPETVRGTPDLAGPLRSRLEQAVAEVYAQQRDGVWEWRNDREAQPLWMTYQGLAVLQAWALNGLGTTR</sequence>
<accession>A0ABV6VDA4</accession>
<dbReference type="Proteomes" id="UP001592582">
    <property type="component" value="Unassembled WGS sequence"/>
</dbReference>
<name>A0ABV6VDA4_9ACTN</name>
<dbReference type="SUPFAM" id="SSF48239">
    <property type="entry name" value="Terpenoid cyclases/Protein prenyltransferases"/>
    <property type="match status" value="1"/>
</dbReference>
<feature type="region of interest" description="Disordered" evidence="1">
    <location>
        <begin position="88"/>
        <end position="108"/>
    </location>
</feature>
<proteinExistence type="predicted"/>
<evidence type="ECO:0000313" key="2">
    <source>
        <dbReference type="EMBL" id="MFC1411705.1"/>
    </source>
</evidence>
<comment type="caution">
    <text evidence="2">The sequence shown here is derived from an EMBL/GenBank/DDBJ whole genome shotgun (WGS) entry which is preliminary data.</text>
</comment>